<dbReference type="InterPro" id="IPR002173">
    <property type="entry name" value="Carboh/pur_kinase_PfkB_CS"/>
</dbReference>
<dbReference type="PROSITE" id="PS00583">
    <property type="entry name" value="PFKB_KINASES_1"/>
    <property type="match status" value="1"/>
</dbReference>
<dbReference type="Proteomes" id="UP000050482">
    <property type="component" value="Unassembled WGS sequence"/>
</dbReference>
<evidence type="ECO:0000256" key="2">
    <source>
        <dbReference type="ARBA" id="ARBA00022777"/>
    </source>
</evidence>
<dbReference type="EMBL" id="LJCO01000033">
    <property type="protein sequence ID" value="KPV44461.1"/>
    <property type="molecule type" value="Genomic_DNA"/>
</dbReference>
<dbReference type="PANTHER" id="PTHR10584:SF166">
    <property type="entry name" value="RIBOKINASE"/>
    <property type="match status" value="1"/>
</dbReference>
<feature type="domain" description="Carbohydrate kinase PfkB" evidence="3">
    <location>
        <begin position="19"/>
        <end position="304"/>
    </location>
</feature>
<dbReference type="PATRIC" id="fig|471514.4.peg.3780"/>
<evidence type="ECO:0000259" key="3">
    <source>
        <dbReference type="Pfam" id="PF00294"/>
    </source>
</evidence>
<name>A0A0N8PPJ0_9BACL</name>
<sequence length="310" mass="32082">MIQDRLEITETSFTNGSAVLVIGGANVDIKGRSHGSLIPETSNPGTVWKSPGGVGRNIAHNLAVLGVPVRFLSAFGKDSEGDWLREGLQTCGVDTMPSRVFPDTPTSTYLAVVDSCGELSVAVSAMSIVEKLQPDMVLPIVQGLQDIGLICVDTNLPTETVACVCGYGQDRGIPVVCDPVSVAKAQGVRDLIGRMYAVTPNQDELAALSGLSVASPEDVVRASRALIDGGTRIVVTTRGVNGSIVVTRGESITVPAVPTRVVDVTGAGDAFTAGFAAGLMKGYPPDEAAAYGHQLSAQVVQSRASVLAAH</sequence>
<keyword evidence="1" id="KW-0808">Transferase</keyword>
<dbReference type="PANTHER" id="PTHR10584">
    <property type="entry name" value="SUGAR KINASE"/>
    <property type="match status" value="1"/>
</dbReference>
<keyword evidence="2" id="KW-0418">Kinase</keyword>
<dbReference type="CDD" id="cd01941">
    <property type="entry name" value="YeiC_kinase_like"/>
    <property type="match status" value="1"/>
</dbReference>
<dbReference type="InterPro" id="IPR011611">
    <property type="entry name" value="PfkB_dom"/>
</dbReference>
<dbReference type="OrthoDB" id="9806249at2"/>
<dbReference type="SUPFAM" id="SSF53613">
    <property type="entry name" value="Ribokinase-like"/>
    <property type="match status" value="1"/>
</dbReference>
<proteinExistence type="predicted"/>
<dbReference type="PROSITE" id="PS00584">
    <property type="entry name" value="PFKB_KINASES_2"/>
    <property type="match status" value="1"/>
</dbReference>
<dbReference type="Pfam" id="PF00294">
    <property type="entry name" value="PfkB"/>
    <property type="match status" value="1"/>
</dbReference>
<evidence type="ECO:0000313" key="4">
    <source>
        <dbReference type="EMBL" id="KPV44461.1"/>
    </source>
</evidence>
<evidence type="ECO:0000313" key="5">
    <source>
        <dbReference type="Proteomes" id="UP000050482"/>
    </source>
</evidence>
<dbReference type="InterPro" id="IPR029056">
    <property type="entry name" value="Ribokinase-like"/>
</dbReference>
<dbReference type="GO" id="GO:0016301">
    <property type="term" value="F:kinase activity"/>
    <property type="evidence" value="ECO:0007669"/>
    <property type="project" value="UniProtKB-KW"/>
</dbReference>
<dbReference type="STRING" id="471514.AN477_07605"/>
<gene>
    <name evidence="4" type="ORF">AN477_07605</name>
</gene>
<dbReference type="Gene3D" id="3.40.1190.20">
    <property type="match status" value="1"/>
</dbReference>
<dbReference type="RefSeq" id="WP_054968561.1">
    <property type="nucleotide sequence ID" value="NZ_LJCO01000033.1"/>
</dbReference>
<dbReference type="AlphaFoldDB" id="A0A0N8PPJ0"/>
<comment type="caution">
    <text evidence="4">The sequence shown here is derived from an EMBL/GenBank/DDBJ whole genome shotgun (WGS) entry which is preliminary data.</text>
</comment>
<organism evidence="4 5">
    <name type="scientific">Alicyclobacillus ferrooxydans</name>
    <dbReference type="NCBI Taxonomy" id="471514"/>
    <lineage>
        <taxon>Bacteria</taxon>
        <taxon>Bacillati</taxon>
        <taxon>Bacillota</taxon>
        <taxon>Bacilli</taxon>
        <taxon>Bacillales</taxon>
        <taxon>Alicyclobacillaceae</taxon>
        <taxon>Alicyclobacillus</taxon>
    </lineage>
</organism>
<evidence type="ECO:0000256" key="1">
    <source>
        <dbReference type="ARBA" id="ARBA00022679"/>
    </source>
</evidence>
<reference evidence="4 5" key="1">
    <citation type="submission" date="2015-09" db="EMBL/GenBank/DDBJ databases">
        <title>Draft genome sequence of Alicyclobacillus ferrooxydans DSM 22381.</title>
        <authorList>
            <person name="Hemp J."/>
        </authorList>
    </citation>
    <scope>NUCLEOTIDE SEQUENCE [LARGE SCALE GENOMIC DNA]</scope>
    <source>
        <strain evidence="4 5">TC-34</strain>
    </source>
</reference>
<accession>A0A0N8PPJ0</accession>
<protein>
    <recommendedName>
        <fullName evidence="3">Carbohydrate kinase PfkB domain-containing protein</fullName>
    </recommendedName>
</protein>
<keyword evidence="5" id="KW-1185">Reference proteome</keyword>